<protein>
    <submittedName>
        <fullName evidence="1">Uncharacterized protein</fullName>
    </submittedName>
</protein>
<sequence>MGGFEYSLIKLISFSKGNNEVLSWSPQIFASRAYFYGFHGWQKPQASSLYQVQLQQRRCFNWR</sequence>
<gene>
    <name evidence="1" type="ORF">SVIM_LOCUS61468</name>
</gene>
<dbReference type="EMBL" id="CAADRP010000236">
    <property type="protein sequence ID" value="VFU25563.1"/>
    <property type="molecule type" value="Genomic_DNA"/>
</dbReference>
<dbReference type="AlphaFoldDB" id="A0A6N2KQR1"/>
<reference evidence="1" key="1">
    <citation type="submission" date="2019-03" db="EMBL/GenBank/DDBJ databases">
        <authorList>
            <person name="Mank J."/>
            <person name="Almeida P."/>
        </authorList>
    </citation>
    <scope>NUCLEOTIDE SEQUENCE</scope>
    <source>
        <strain evidence="1">78183</strain>
    </source>
</reference>
<proteinExistence type="predicted"/>
<accession>A0A6N2KQR1</accession>
<name>A0A6N2KQR1_SALVM</name>
<evidence type="ECO:0000313" key="1">
    <source>
        <dbReference type="EMBL" id="VFU25563.1"/>
    </source>
</evidence>
<organism evidence="1">
    <name type="scientific">Salix viminalis</name>
    <name type="common">Common osier</name>
    <name type="synonym">Basket willow</name>
    <dbReference type="NCBI Taxonomy" id="40686"/>
    <lineage>
        <taxon>Eukaryota</taxon>
        <taxon>Viridiplantae</taxon>
        <taxon>Streptophyta</taxon>
        <taxon>Embryophyta</taxon>
        <taxon>Tracheophyta</taxon>
        <taxon>Spermatophyta</taxon>
        <taxon>Magnoliopsida</taxon>
        <taxon>eudicotyledons</taxon>
        <taxon>Gunneridae</taxon>
        <taxon>Pentapetalae</taxon>
        <taxon>rosids</taxon>
        <taxon>fabids</taxon>
        <taxon>Malpighiales</taxon>
        <taxon>Salicaceae</taxon>
        <taxon>Saliceae</taxon>
        <taxon>Salix</taxon>
    </lineage>
</organism>